<organism evidence="1 2">
    <name type="scientific">Bosea vestrisii</name>
    <dbReference type="NCBI Taxonomy" id="151416"/>
    <lineage>
        <taxon>Bacteria</taxon>
        <taxon>Pseudomonadati</taxon>
        <taxon>Pseudomonadota</taxon>
        <taxon>Alphaproteobacteria</taxon>
        <taxon>Hyphomicrobiales</taxon>
        <taxon>Boseaceae</taxon>
        <taxon>Bosea</taxon>
    </lineage>
</organism>
<name>A0ABW0H4P8_9HYPH</name>
<comment type="caution">
    <text evidence="1">The sequence shown here is derived from an EMBL/GenBank/DDBJ whole genome shotgun (WGS) entry which is preliminary data.</text>
</comment>
<accession>A0ABW0H4P8</accession>
<dbReference type="EMBL" id="JBHSLV010000007">
    <property type="protein sequence ID" value="MFC5391617.1"/>
    <property type="molecule type" value="Genomic_DNA"/>
</dbReference>
<evidence type="ECO:0000313" key="1">
    <source>
        <dbReference type="EMBL" id="MFC5391617.1"/>
    </source>
</evidence>
<protein>
    <submittedName>
        <fullName evidence="1">Uncharacterized protein</fullName>
    </submittedName>
</protein>
<keyword evidence="2" id="KW-1185">Reference proteome</keyword>
<sequence>MSAYPRARSRIAEERGREMARAFARLMAALAFARGVLRVPFASRQQAEAHRTRLVTMMEPLLELAARDQQLLTTVGEAYGAALQALDARILSLKPIARVSTGESQPACLIAWQLYADTERAAELVRLNGARCPEFMPEQLLAQMPDDAPAGAGR</sequence>
<dbReference type="Proteomes" id="UP001596104">
    <property type="component" value="Unassembled WGS sequence"/>
</dbReference>
<gene>
    <name evidence="1" type="ORF">ACFPPC_03060</name>
</gene>
<proteinExistence type="predicted"/>
<reference evidence="2" key="1">
    <citation type="journal article" date="2019" name="Int. J. Syst. Evol. Microbiol.">
        <title>The Global Catalogue of Microorganisms (GCM) 10K type strain sequencing project: providing services to taxonomists for standard genome sequencing and annotation.</title>
        <authorList>
            <consortium name="The Broad Institute Genomics Platform"/>
            <consortium name="The Broad Institute Genome Sequencing Center for Infectious Disease"/>
            <person name="Wu L."/>
            <person name="Ma J."/>
        </authorList>
    </citation>
    <scope>NUCLEOTIDE SEQUENCE [LARGE SCALE GENOMIC DNA]</scope>
    <source>
        <strain evidence="2">CGMCC 1.16326</strain>
    </source>
</reference>
<evidence type="ECO:0000313" key="2">
    <source>
        <dbReference type="Proteomes" id="UP001596104"/>
    </source>
</evidence>
<dbReference type="RefSeq" id="WP_377006420.1">
    <property type="nucleotide sequence ID" value="NZ_JBHSLV010000007.1"/>
</dbReference>